<feature type="active site" evidence="6">
    <location>
        <position position="202"/>
    </location>
</feature>
<accession>A0AAV8UHM5</accession>
<dbReference type="GO" id="GO:0051723">
    <property type="term" value="F:protein methylesterase activity"/>
    <property type="evidence" value="ECO:0007669"/>
    <property type="project" value="UniProtKB-EC"/>
</dbReference>
<feature type="active site" evidence="6">
    <location>
        <position position="329"/>
    </location>
</feature>
<evidence type="ECO:0000259" key="8">
    <source>
        <dbReference type="Pfam" id="PF12697"/>
    </source>
</evidence>
<organism evidence="9 10">
    <name type="scientific">Rhodosorus marinus</name>
    <dbReference type="NCBI Taxonomy" id="101924"/>
    <lineage>
        <taxon>Eukaryota</taxon>
        <taxon>Rhodophyta</taxon>
        <taxon>Stylonematophyceae</taxon>
        <taxon>Stylonematales</taxon>
        <taxon>Stylonemataceae</taxon>
        <taxon>Rhodosorus</taxon>
    </lineage>
</organism>
<dbReference type="InterPro" id="IPR029058">
    <property type="entry name" value="AB_hydrolase_fold"/>
</dbReference>
<feature type="domain" description="AB hydrolase-1" evidence="8">
    <location>
        <begin position="94"/>
        <end position="341"/>
    </location>
</feature>
<dbReference type="SUPFAM" id="SSF53474">
    <property type="entry name" value="alpha/beta-Hydrolases"/>
    <property type="match status" value="1"/>
</dbReference>
<proteinExistence type="inferred from homology"/>
<dbReference type="PANTHER" id="PTHR14189">
    <property type="entry name" value="PROTEIN PHOSPHATASE METHYLESTERASE-1 RELATED"/>
    <property type="match status" value="1"/>
</dbReference>
<dbReference type="PANTHER" id="PTHR14189:SF0">
    <property type="entry name" value="PROTEIN PHOSPHATASE METHYLESTERASE 1"/>
    <property type="match status" value="1"/>
</dbReference>
<dbReference type="AlphaFoldDB" id="A0AAV8UHM5"/>
<evidence type="ECO:0000313" key="10">
    <source>
        <dbReference type="Proteomes" id="UP001157974"/>
    </source>
</evidence>
<evidence type="ECO:0000256" key="2">
    <source>
        <dbReference type="ARBA" id="ARBA00022487"/>
    </source>
</evidence>
<evidence type="ECO:0000313" key="9">
    <source>
        <dbReference type="EMBL" id="KAJ8902013.1"/>
    </source>
</evidence>
<dbReference type="PIRSF" id="PIRSF022950">
    <property type="entry name" value="PPase_methylesterase_euk"/>
    <property type="match status" value="1"/>
</dbReference>
<evidence type="ECO:0000256" key="6">
    <source>
        <dbReference type="PIRSR" id="PIRSR022950-1"/>
    </source>
</evidence>
<keyword evidence="10" id="KW-1185">Reference proteome</keyword>
<dbReference type="InterPro" id="IPR000073">
    <property type="entry name" value="AB_hydrolase_1"/>
</dbReference>
<sequence>MEDRPRAQGDKPGSMGRPPFPPRVAPRQLDAVDQKLRAESLAVGAEDYRSLPDGDFSPTEWTAAFDEKADVEVDGITGSFRCYFSGNRDRNIALIFLHGGGQSALSWGVCSRQLKEQLRDSDVQLVAYDARGHGATTAIPEDDLSAERMVEDAVQLIHTLFSNRHESHQIVLVGHSMGAAVATRVAIRTDLGVELRGLVNIDVVEGTAMDALPHMSAFLHLRPASFKTQNEAIKYMVTSGQLRKLESAKLSVAPQLRFEVERGVYGWRTDLEATGKHWKGWFSGMSQLFLSVPVMKLLVLAGVDRLDKALMIAHMQGKFQNHVIPTAGHAVHEDEPEAVSQLLTSFMQRNRLLQ</sequence>
<keyword evidence="3 5" id="KW-0378">Hydrolase</keyword>
<reference evidence="9 10" key="1">
    <citation type="journal article" date="2023" name="Nat. Commun.">
        <title>Origin of minicircular mitochondrial genomes in red algae.</title>
        <authorList>
            <person name="Lee Y."/>
            <person name="Cho C.H."/>
            <person name="Lee Y.M."/>
            <person name="Park S.I."/>
            <person name="Yang J.H."/>
            <person name="West J.A."/>
            <person name="Bhattacharya D."/>
            <person name="Yoon H.S."/>
        </authorList>
    </citation>
    <scope>NUCLEOTIDE SEQUENCE [LARGE SCALE GENOMIC DNA]</scope>
    <source>
        <strain evidence="9 10">CCMP1338</strain>
        <tissue evidence="9">Whole cell</tissue>
    </source>
</reference>
<dbReference type="Proteomes" id="UP001157974">
    <property type="component" value="Unassembled WGS sequence"/>
</dbReference>
<comment type="caution">
    <text evidence="9">The sequence shown here is derived from an EMBL/GenBank/DDBJ whole genome shotgun (WGS) entry which is preliminary data.</text>
</comment>
<comment type="similarity">
    <text evidence="1 5">Belongs to the AB hydrolase superfamily.</text>
</comment>
<dbReference type="EMBL" id="JAMWBK010000010">
    <property type="protein sequence ID" value="KAJ8902013.1"/>
    <property type="molecule type" value="Genomic_DNA"/>
</dbReference>
<gene>
    <name evidence="9" type="ORF">NDN08_004214</name>
</gene>
<evidence type="ECO:0000256" key="4">
    <source>
        <dbReference type="ARBA" id="ARBA00049203"/>
    </source>
</evidence>
<dbReference type="InterPro" id="IPR016812">
    <property type="entry name" value="PPase_methylesterase_euk"/>
</dbReference>
<protein>
    <recommendedName>
        <fullName evidence="5">Protein phosphatase methylesterase 1</fullName>
        <shortName evidence="5">PME-1</shortName>
        <ecNumber evidence="5">3.1.1.-</ecNumber>
    </recommendedName>
</protein>
<comment type="function">
    <text evidence="5">Demethylates proteins that have been reversibly carboxymethylated.</text>
</comment>
<evidence type="ECO:0000256" key="3">
    <source>
        <dbReference type="ARBA" id="ARBA00022801"/>
    </source>
</evidence>
<comment type="catalytic activity">
    <reaction evidence="4">
        <text>[phosphatase 2A protein]-C-terminal L-leucine methyl ester + H2O = [phosphatase 2A protein]-C-terminal L-leucine + methanol + H(+)</text>
        <dbReference type="Rhea" id="RHEA:48548"/>
        <dbReference type="Rhea" id="RHEA-COMP:12134"/>
        <dbReference type="Rhea" id="RHEA-COMP:12135"/>
        <dbReference type="ChEBI" id="CHEBI:15377"/>
        <dbReference type="ChEBI" id="CHEBI:15378"/>
        <dbReference type="ChEBI" id="CHEBI:17790"/>
        <dbReference type="ChEBI" id="CHEBI:90516"/>
        <dbReference type="ChEBI" id="CHEBI:90517"/>
        <dbReference type="EC" id="3.1.1.89"/>
    </reaction>
</comment>
<dbReference type="Gene3D" id="3.40.50.1820">
    <property type="entry name" value="alpha/beta hydrolase"/>
    <property type="match status" value="1"/>
</dbReference>
<dbReference type="EC" id="3.1.1.-" evidence="5"/>
<name>A0AAV8UHM5_9RHOD</name>
<keyword evidence="2 5" id="KW-0719">Serine esterase</keyword>
<feature type="active site" evidence="6">
    <location>
        <position position="176"/>
    </location>
</feature>
<dbReference type="Pfam" id="PF12697">
    <property type="entry name" value="Abhydrolase_6"/>
    <property type="match status" value="1"/>
</dbReference>
<evidence type="ECO:0000256" key="5">
    <source>
        <dbReference type="PIRNR" id="PIRNR022950"/>
    </source>
</evidence>
<evidence type="ECO:0000256" key="1">
    <source>
        <dbReference type="ARBA" id="ARBA00008645"/>
    </source>
</evidence>
<feature type="region of interest" description="Disordered" evidence="7">
    <location>
        <begin position="1"/>
        <end position="27"/>
    </location>
</feature>
<evidence type="ECO:0000256" key="7">
    <source>
        <dbReference type="SAM" id="MobiDB-lite"/>
    </source>
</evidence>